<dbReference type="InterPro" id="IPR036505">
    <property type="entry name" value="Amidase/PGRP_sf"/>
</dbReference>
<proteinExistence type="inferred from homology"/>
<dbReference type="CDD" id="cd06583">
    <property type="entry name" value="PGRP"/>
    <property type="match status" value="1"/>
</dbReference>
<dbReference type="Proteomes" id="UP001229081">
    <property type="component" value="Unassembled WGS sequence"/>
</dbReference>
<accession>A0A4R5WWP6</accession>
<comment type="similarity">
    <text evidence="1">Belongs to the N-acetylmuramoyl-L-alanine amidase 2 family.</text>
</comment>
<dbReference type="SMART" id="SM00644">
    <property type="entry name" value="Ami_2"/>
    <property type="match status" value="1"/>
</dbReference>
<dbReference type="InterPro" id="IPR002502">
    <property type="entry name" value="Amidase_domain"/>
</dbReference>
<sequence length="235" mass="25060">MDAEEDRVSRRRLLSLAGGLGLTATVGACAGRTAADPGRVTSVPVICRDAWGARLARPGGTPQTITRMTLHHAAVLLGDNRNAPARFRADQRYHQDTLGWIDIAYHFGVDGNGNIYQLRRPEIAGDTATDYNTTGHFLVICEGDFDREAVPDAQVDGAARIFAWAASTYKISTGTLAGHRDFAQTSCPGKNLYAYLSSGELRRRIDGFLAVGGVELQQLCGADGAAKVAAIEAGN</sequence>
<dbReference type="EMBL" id="JAUFSA010000001">
    <property type="protein sequence ID" value="MDP7736312.1"/>
    <property type="molecule type" value="Genomic_DNA"/>
</dbReference>
<dbReference type="InterPro" id="IPR006619">
    <property type="entry name" value="PGRP_domain_met/bac"/>
</dbReference>
<evidence type="ECO:0000259" key="2">
    <source>
        <dbReference type="SMART" id="SM00644"/>
    </source>
</evidence>
<dbReference type="InterPro" id="IPR006311">
    <property type="entry name" value="TAT_signal"/>
</dbReference>
<dbReference type="InterPro" id="IPR015510">
    <property type="entry name" value="PGRP"/>
</dbReference>
<dbReference type="SUPFAM" id="SSF55846">
    <property type="entry name" value="N-acetylmuramoyl-L-alanine amidase-like"/>
    <property type="match status" value="1"/>
</dbReference>
<dbReference type="GO" id="GO:0009253">
    <property type="term" value="P:peptidoglycan catabolic process"/>
    <property type="evidence" value="ECO:0007669"/>
    <property type="project" value="InterPro"/>
</dbReference>
<protein>
    <submittedName>
        <fullName evidence="4">Peptidoglycan recognition family protein</fullName>
    </submittedName>
</protein>
<dbReference type="GO" id="GO:0008745">
    <property type="term" value="F:N-acetylmuramoyl-L-alanine amidase activity"/>
    <property type="evidence" value="ECO:0007669"/>
    <property type="project" value="InterPro"/>
</dbReference>
<evidence type="ECO:0000313" key="5">
    <source>
        <dbReference type="Proteomes" id="UP001229081"/>
    </source>
</evidence>
<dbReference type="PANTHER" id="PTHR11022">
    <property type="entry name" value="PEPTIDOGLYCAN RECOGNITION PROTEIN"/>
    <property type="match status" value="1"/>
</dbReference>
<dbReference type="AlphaFoldDB" id="A0A4R5WWP6"/>
<organism evidence="4 5">
    <name type="scientific">Mycobacterium paragordonae</name>
    <dbReference type="NCBI Taxonomy" id="1389713"/>
    <lineage>
        <taxon>Bacteria</taxon>
        <taxon>Bacillati</taxon>
        <taxon>Actinomycetota</taxon>
        <taxon>Actinomycetes</taxon>
        <taxon>Mycobacteriales</taxon>
        <taxon>Mycobacteriaceae</taxon>
        <taxon>Mycobacterium</taxon>
    </lineage>
</organism>
<evidence type="ECO:0000256" key="1">
    <source>
        <dbReference type="ARBA" id="ARBA00007553"/>
    </source>
</evidence>
<evidence type="ECO:0000259" key="3">
    <source>
        <dbReference type="SMART" id="SM00701"/>
    </source>
</evidence>
<name>A0A4R5WWP6_9MYCO</name>
<dbReference type="SMART" id="SM00701">
    <property type="entry name" value="PGRP"/>
    <property type="match status" value="1"/>
</dbReference>
<dbReference type="GO" id="GO:0008270">
    <property type="term" value="F:zinc ion binding"/>
    <property type="evidence" value="ECO:0007669"/>
    <property type="project" value="InterPro"/>
</dbReference>
<reference evidence="4" key="1">
    <citation type="submission" date="2023-06" db="EMBL/GenBank/DDBJ databases">
        <title>Identification of two novel mycobacterium reveal diversities and complexities of Mycobacterium gordonae clade.</title>
        <authorList>
            <person name="Matsumoto Y."/>
            <person name="Nakamura S."/>
            <person name="Motooka D."/>
            <person name="Fukushima K."/>
        </authorList>
    </citation>
    <scope>NUCLEOTIDE SEQUENCE</scope>
    <source>
        <strain evidence="4">TY812</strain>
    </source>
</reference>
<feature type="domain" description="N-acetylmuramoyl-L-alanine amidase" evidence="2">
    <location>
        <begin position="55"/>
        <end position="189"/>
    </location>
</feature>
<dbReference type="Gene3D" id="3.40.80.10">
    <property type="entry name" value="Peptidoglycan recognition protein-like"/>
    <property type="match status" value="1"/>
</dbReference>
<dbReference type="Pfam" id="PF01510">
    <property type="entry name" value="Amidase_2"/>
    <property type="match status" value="1"/>
</dbReference>
<feature type="domain" description="Peptidoglycan recognition protein family" evidence="3">
    <location>
        <begin position="43"/>
        <end position="183"/>
    </location>
</feature>
<dbReference type="PROSITE" id="PS51318">
    <property type="entry name" value="TAT"/>
    <property type="match status" value="1"/>
</dbReference>
<dbReference type="PANTHER" id="PTHR11022:SF41">
    <property type="entry name" value="PEPTIDOGLYCAN-RECOGNITION PROTEIN LC-RELATED"/>
    <property type="match status" value="1"/>
</dbReference>
<dbReference type="RefSeq" id="WP_133436521.1">
    <property type="nucleotide sequence ID" value="NZ_JAUFSA010000001.1"/>
</dbReference>
<comment type="caution">
    <text evidence="4">The sequence shown here is derived from an EMBL/GenBank/DDBJ whole genome shotgun (WGS) entry which is preliminary data.</text>
</comment>
<dbReference type="PROSITE" id="PS51257">
    <property type="entry name" value="PROKAR_LIPOPROTEIN"/>
    <property type="match status" value="1"/>
</dbReference>
<evidence type="ECO:0000313" key="4">
    <source>
        <dbReference type="EMBL" id="MDP7736312.1"/>
    </source>
</evidence>
<gene>
    <name evidence="4" type="ORF">QXL92_16340</name>
</gene>